<reference evidence="2" key="1">
    <citation type="submission" date="2015-03" db="EMBL/GenBank/DDBJ databases">
        <authorList>
            <person name="Wibberg D."/>
        </authorList>
    </citation>
    <scope>NUCLEOTIDE SEQUENCE [LARGE SCALE GENOMIC DNA]</scope>
</reference>
<dbReference type="EMBL" id="LN831776">
    <property type="protein sequence ID" value="CQR57791.1"/>
    <property type="molecule type" value="Genomic_DNA"/>
</dbReference>
<organism evidence="1 2">
    <name type="scientific">Paenibacillus riograndensis SBR5</name>
    <dbReference type="NCBI Taxonomy" id="1073571"/>
    <lineage>
        <taxon>Bacteria</taxon>
        <taxon>Bacillati</taxon>
        <taxon>Bacillota</taxon>
        <taxon>Bacilli</taxon>
        <taxon>Bacillales</taxon>
        <taxon>Paenibacillaceae</taxon>
        <taxon>Paenibacillus</taxon>
        <taxon>Paenibacillus sonchi group</taxon>
    </lineage>
</organism>
<evidence type="ECO:0000313" key="1">
    <source>
        <dbReference type="EMBL" id="CQR57791.1"/>
    </source>
</evidence>
<proteinExistence type="predicted"/>
<name>A0A0E4HD46_9BACL</name>
<dbReference type="AlphaFoldDB" id="A0A0E4HD46"/>
<dbReference type="Proteomes" id="UP000033163">
    <property type="component" value="Chromosome I"/>
</dbReference>
<dbReference type="KEGG" id="pri:PRIO_5402"/>
<protein>
    <submittedName>
        <fullName evidence="1">Uncharacterized protein</fullName>
    </submittedName>
</protein>
<gene>
    <name evidence="1" type="ORF">PRIO_5402</name>
</gene>
<sequence>MWEKGSLIELNSAYGVSDVGKRITNSAESGRMG</sequence>
<dbReference type="PATRIC" id="fig|1073571.4.peg.5790"/>
<accession>A0A0E4HD46</accession>
<evidence type="ECO:0000313" key="2">
    <source>
        <dbReference type="Proteomes" id="UP000033163"/>
    </source>
</evidence>
<dbReference type="HOGENOM" id="CLU_3383027_0_0_9"/>